<dbReference type="PIRSF" id="PIRSF006779">
    <property type="entry name" value="UCP006779"/>
    <property type="match status" value="1"/>
</dbReference>
<feature type="domain" description="S-adenosyl-l-methionine hydroxide adenosyltransferase N-terminal" evidence="3">
    <location>
        <begin position="5"/>
        <end position="167"/>
    </location>
</feature>
<keyword evidence="1" id="KW-0949">S-adenosyl-L-methionine</keyword>
<dbReference type="InterPro" id="IPR002747">
    <property type="entry name" value="SAM_OH_AdoTrfase"/>
</dbReference>
<evidence type="ECO:0000256" key="2">
    <source>
        <dbReference type="ARBA" id="ARBA00024035"/>
    </source>
</evidence>
<dbReference type="EMBL" id="JQAN02000010">
    <property type="protein sequence ID" value="PPD58004.1"/>
    <property type="molecule type" value="Genomic_DNA"/>
</dbReference>
<dbReference type="GO" id="GO:0016740">
    <property type="term" value="F:transferase activity"/>
    <property type="evidence" value="ECO:0007669"/>
    <property type="project" value="UniProtKB-KW"/>
</dbReference>
<gene>
    <name evidence="5" type="ORF">JP09_006860</name>
</gene>
<dbReference type="InterPro" id="IPR046470">
    <property type="entry name" value="SAM_HAT_C"/>
</dbReference>
<keyword evidence="6" id="KW-1185">Reference proteome</keyword>
<reference evidence="5 6" key="1">
    <citation type="journal article" date="2017" name="ISME J.">
        <title>Grape pomace compost harbors organohalide-respiring Dehalogenimonas species with novel reductive dehalogenase genes.</title>
        <authorList>
            <person name="Yang Y."/>
            <person name="Higgins S.A."/>
            <person name="Yan J."/>
            <person name="Simsir B."/>
            <person name="Chourey K."/>
            <person name="Iyer R."/>
            <person name="Hettich R.L."/>
            <person name="Baldwin B."/>
            <person name="Ogles D.M."/>
            <person name="Loffler F.E."/>
        </authorList>
    </citation>
    <scope>NUCLEOTIDE SEQUENCE [LARGE SCALE GENOMIC DNA]</scope>
    <source>
        <strain evidence="5 6">GP</strain>
    </source>
</reference>
<name>A0A2P5P6T3_9CHLR</name>
<dbReference type="InterPro" id="IPR046469">
    <property type="entry name" value="SAM_HAT_N"/>
</dbReference>
<evidence type="ECO:0000313" key="5">
    <source>
        <dbReference type="EMBL" id="PPD58004.1"/>
    </source>
</evidence>
<dbReference type="Proteomes" id="UP000235653">
    <property type="component" value="Unassembled WGS sequence"/>
</dbReference>
<evidence type="ECO:0000259" key="3">
    <source>
        <dbReference type="Pfam" id="PF01887"/>
    </source>
</evidence>
<proteinExistence type="inferred from homology"/>
<dbReference type="Gene3D" id="2.40.30.90">
    <property type="entry name" value="Bacterial fluorinating enzyme like"/>
    <property type="match status" value="1"/>
</dbReference>
<organism evidence="5 6">
    <name type="scientific">Dehalogenimonas etheniformans</name>
    <dbReference type="NCBI Taxonomy" id="1536648"/>
    <lineage>
        <taxon>Bacteria</taxon>
        <taxon>Bacillati</taxon>
        <taxon>Chloroflexota</taxon>
        <taxon>Dehalococcoidia</taxon>
        <taxon>Dehalococcoidales</taxon>
        <taxon>Dehalococcoidaceae</taxon>
        <taxon>Dehalogenimonas</taxon>
    </lineage>
</organism>
<dbReference type="Gene3D" id="3.40.50.10790">
    <property type="entry name" value="S-adenosyl-l-methionine hydroxide adenosyltransferase, N-terminal"/>
    <property type="match status" value="1"/>
</dbReference>
<dbReference type="RefSeq" id="WP_102331014.1">
    <property type="nucleotide sequence ID" value="NZ_CP058566.2"/>
</dbReference>
<dbReference type="SUPFAM" id="SSF101852">
    <property type="entry name" value="Bacterial fluorinating enzyme, C-terminal domain"/>
    <property type="match status" value="1"/>
</dbReference>
<feature type="domain" description="S-adenosyl-l-methionine hydroxide adenosyltransferase C-terminal" evidence="4">
    <location>
        <begin position="191"/>
        <end position="270"/>
    </location>
</feature>
<evidence type="ECO:0000313" key="6">
    <source>
        <dbReference type="Proteomes" id="UP000235653"/>
    </source>
</evidence>
<dbReference type="InterPro" id="IPR023227">
    <property type="entry name" value="SAM_OH_AdoTrfase_C_sf"/>
</dbReference>
<comment type="similarity">
    <text evidence="2">Belongs to the SAM hydrolase / SAM-dependent halogenase family.</text>
</comment>
<dbReference type="OrthoDB" id="9792195at2"/>
<protein>
    <submittedName>
        <fullName evidence="5">S-adenosyl-l-methionine hydroxide adenosyltransferase</fullName>
    </submittedName>
</protein>
<dbReference type="PANTHER" id="PTHR35092:SF1">
    <property type="entry name" value="CHLORINASE MJ1651"/>
    <property type="match status" value="1"/>
</dbReference>
<comment type="caution">
    <text evidence="5">The sequence shown here is derived from an EMBL/GenBank/DDBJ whole genome shotgun (WGS) entry which is preliminary data.</text>
</comment>
<dbReference type="AlphaFoldDB" id="A0A2P5P6T3"/>
<dbReference type="Pfam" id="PF01887">
    <property type="entry name" value="SAM_HAT_N"/>
    <property type="match status" value="1"/>
</dbReference>
<accession>A0A2P5P6T3</accession>
<evidence type="ECO:0000256" key="1">
    <source>
        <dbReference type="ARBA" id="ARBA00022691"/>
    </source>
</evidence>
<dbReference type="InterPro" id="IPR023228">
    <property type="entry name" value="SAM_OH_AdoTrfase_N_sf"/>
</dbReference>
<evidence type="ECO:0000259" key="4">
    <source>
        <dbReference type="Pfam" id="PF20257"/>
    </source>
</evidence>
<sequence length="283" mass="29972">MSGIITLTTDFGDTSGYAAALKGVILGIAPDVQIVDISHQIAPQNIFEAAFLLSTVYRCFPHYTVHLVVVDPGVGTDRKIIALKTSEGKFIGPDNGVLSYAVKNYVRDAAITSSSLLQGELSNGAKAVTVTNSPHFRHPVSDTFHGRDIMAPVAAMLSKGFELTAFGEPLERLTMLDLPQAVKEPGGTVIGHIILIDRFGNMITDVRESDLPQGGELRLELGKKVVSGLKKTYSEGIGLMALIGSSGYLEIAVNGGSAAAVTNLKVGDVVKVFSKQSSRISCL</sequence>
<dbReference type="PANTHER" id="PTHR35092">
    <property type="entry name" value="CHLORINASE MJ1651"/>
    <property type="match status" value="1"/>
</dbReference>
<dbReference type="Pfam" id="PF20257">
    <property type="entry name" value="SAM_HAT_C"/>
    <property type="match status" value="1"/>
</dbReference>
<dbReference type="SUPFAM" id="SSF102522">
    <property type="entry name" value="Bacterial fluorinating enzyme, N-terminal domain"/>
    <property type="match status" value="1"/>
</dbReference>